<dbReference type="InterPro" id="IPR020904">
    <property type="entry name" value="Sc_DH/Rdtase_CS"/>
</dbReference>
<comment type="similarity">
    <text evidence="1 3">Belongs to the short-chain dehydrogenases/reductases (SDR) family.</text>
</comment>
<dbReference type="InterPro" id="IPR002347">
    <property type="entry name" value="SDR_fam"/>
</dbReference>
<accession>A0A078MQY2</accession>
<organism evidence="4">
    <name type="scientific">Arthrobacter saudimassiliensis</name>
    <dbReference type="NCBI Taxonomy" id="1461584"/>
    <lineage>
        <taxon>Bacteria</taxon>
        <taxon>Bacillati</taxon>
        <taxon>Actinomycetota</taxon>
        <taxon>Actinomycetes</taxon>
        <taxon>Micrococcales</taxon>
        <taxon>Micrococcaceae</taxon>
        <taxon>Arthrobacter</taxon>
    </lineage>
</organism>
<dbReference type="PANTHER" id="PTHR45024:SF2">
    <property type="entry name" value="SCP2 DOMAIN-CONTAINING PROTEIN"/>
    <property type="match status" value="1"/>
</dbReference>
<dbReference type="GO" id="GO:0016491">
    <property type="term" value="F:oxidoreductase activity"/>
    <property type="evidence" value="ECO:0007669"/>
    <property type="project" value="UniProtKB-KW"/>
</dbReference>
<reference evidence="4" key="1">
    <citation type="submission" date="2014-07" db="EMBL/GenBank/DDBJ databases">
        <authorList>
            <person name="Urmite Genomes Urmite Genomes"/>
        </authorList>
    </citation>
    <scope>NUCLEOTIDE SEQUENCE</scope>
    <source>
        <strain evidence="4">11W110_air</strain>
    </source>
</reference>
<dbReference type="PRINTS" id="PR00080">
    <property type="entry name" value="SDRFAMILY"/>
</dbReference>
<dbReference type="AlphaFoldDB" id="A0A078MQY2"/>
<dbReference type="EMBL" id="LN483072">
    <property type="protein sequence ID" value="CEA09623.1"/>
    <property type="molecule type" value="Genomic_DNA"/>
</dbReference>
<protein>
    <submittedName>
        <fullName evidence="4">Putative short-chain type dehydrogenase/reductase</fullName>
    </submittedName>
</protein>
<evidence type="ECO:0000256" key="1">
    <source>
        <dbReference type="ARBA" id="ARBA00006484"/>
    </source>
</evidence>
<evidence type="ECO:0000313" key="4">
    <source>
        <dbReference type="EMBL" id="CEA09623.1"/>
    </source>
</evidence>
<dbReference type="PROSITE" id="PS00061">
    <property type="entry name" value="ADH_SHORT"/>
    <property type="match status" value="1"/>
</dbReference>
<proteinExistence type="inferred from homology"/>
<dbReference type="Pfam" id="PF00106">
    <property type="entry name" value="adh_short"/>
    <property type="match status" value="1"/>
</dbReference>
<dbReference type="PANTHER" id="PTHR45024">
    <property type="entry name" value="DEHYDROGENASES, SHORT CHAIN"/>
    <property type="match status" value="1"/>
</dbReference>
<dbReference type="InterPro" id="IPR051687">
    <property type="entry name" value="Peroxisomal_Beta-Oxidation"/>
</dbReference>
<evidence type="ECO:0000256" key="2">
    <source>
        <dbReference type="ARBA" id="ARBA00023002"/>
    </source>
</evidence>
<dbReference type="Gene3D" id="3.40.50.720">
    <property type="entry name" value="NAD(P)-binding Rossmann-like Domain"/>
    <property type="match status" value="1"/>
</dbReference>
<dbReference type="PRINTS" id="PR00081">
    <property type="entry name" value="GDHRDH"/>
</dbReference>
<dbReference type="InterPro" id="IPR036291">
    <property type="entry name" value="NAD(P)-bd_dom_sf"/>
</dbReference>
<dbReference type="SUPFAM" id="SSF51735">
    <property type="entry name" value="NAD(P)-binding Rossmann-fold domains"/>
    <property type="match status" value="1"/>
</dbReference>
<name>A0A078MQY2_9MICC</name>
<dbReference type="FunFam" id="3.40.50.720:FF:000084">
    <property type="entry name" value="Short-chain dehydrogenase reductase"/>
    <property type="match status" value="1"/>
</dbReference>
<evidence type="ECO:0000256" key="3">
    <source>
        <dbReference type="RuleBase" id="RU000363"/>
    </source>
</evidence>
<keyword evidence="2" id="KW-0560">Oxidoreductase</keyword>
<gene>
    <name evidence="4" type="ORF">BN1051_02995</name>
</gene>
<sequence length="314" mass="32234">MAEQNTAPLAGKVAVVTGSGQGLGLAYAQELARQGAAVVINDVSEDAARAAVESITAAGGQATAVVAAVGSTEAARALVDGAVAAFGGLDILVTNAGVLRDKSLLKMTDEDFDLVIQVHLRGTFTCVREAYRHFKENGVAGRIIAIGSPTGQYGNFGQTNYAAAKAGIVGMVRTWALEMKKSGVTANAVIPVAATAMTRTVPYFAAAIDAQDRGEAMPSFFRHDLGFGTADDVAGLIAYLASDAAAGITGQAIGAGGDRLQLFSHPTPTVTEYADGGWSFEALAERFPQLAEGHLAPVGETFPPLPAELQPADK</sequence>
<dbReference type="PATRIC" id="fig|1461584.3.peg.2971"/>